<proteinExistence type="predicted"/>
<organism evidence="2 3">
    <name type="scientific">Streptomyces stephensoniae</name>
    <dbReference type="NCBI Taxonomy" id="3375367"/>
    <lineage>
        <taxon>Bacteria</taxon>
        <taxon>Bacillati</taxon>
        <taxon>Actinomycetota</taxon>
        <taxon>Actinomycetes</taxon>
        <taxon>Kitasatosporales</taxon>
        <taxon>Streptomycetaceae</taxon>
        <taxon>Streptomyces</taxon>
    </lineage>
</organism>
<evidence type="ECO:0000313" key="3">
    <source>
        <dbReference type="Proteomes" id="UP001180556"/>
    </source>
</evidence>
<evidence type="ECO:0000313" key="2">
    <source>
        <dbReference type="EMBL" id="MDT0493645.1"/>
    </source>
</evidence>
<dbReference type="RefSeq" id="WP_311603990.1">
    <property type="nucleotide sequence ID" value="NZ_JAVRFG010000036.1"/>
</dbReference>
<name>A0ABU2W824_9ACTN</name>
<feature type="compositionally biased region" description="Polar residues" evidence="1">
    <location>
        <begin position="26"/>
        <end position="35"/>
    </location>
</feature>
<feature type="compositionally biased region" description="Polar residues" evidence="1">
    <location>
        <begin position="1"/>
        <end position="10"/>
    </location>
</feature>
<comment type="caution">
    <text evidence="2">The sequence shown here is derived from an EMBL/GenBank/DDBJ whole genome shotgun (WGS) entry which is preliminary data.</text>
</comment>
<accession>A0ABU2W824</accession>
<reference evidence="3" key="1">
    <citation type="submission" date="2023-07" db="EMBL/GenBank/DDBJ databases">
        <title>30 novel species of actinomycetes from the DSMZ collection.</title>
        <authorList>
            <person name="Nouioui I."/>
        </authorList>
    </citation>
    <scope>NUCLEOTIDE SEQUENCE [LARGE SCALE GENOMIC DNA]</scope>
    <source>
        <strain evidence="3">DSM 40932</strain>
    </source>
</reference>
<keyword evidence="3" id="KW-1185">Reference proteome</keyword>
<dbReference type="EMBL" id="JAVRFG010000036">
    <property type="protein sequence ID" value="MDT0493645.1"/>
    <property type="molecule type" value="Genomic_DNA"/>
</dbReference>
<feature type="region of interest" description="Disordered" evidence="1">
    <location>
        <begin position="1"/>
        <end position="43"/>
    </location>
</feature>
<sequence length="43" mass="4756">MLTSTEQPVTRASRRRYRAADGAVQLTRTAEQTDGTETDGTRT</sequence>
<protein>
    <submittedName>
        <fullName evidence="2">Uncharacterized protein</fullName>
    </submittedName>
</protein>
<evidence type="ECO:0000256" key="1">
    <source>
        <dbReference type="SAM" id="MobiDB-lite"/>
    </source>
</evidence>
<gene>
    <name evidence="2" type="ORF">RM717_24400</name>
</gene>
<dbReference type="Proteomes" id="UP001180556">
    <property type="component" value="Unassembled WGS sequence"/>
</dbReference>